<dbReference type="AlphaFoldDB" id="A0A098SEK4"/>
<protein>
    <recommendedName>
        <fullName evidence="1">Secretion system C-terminal sorting domain-containing protein</fullName>
    </recommendedName>
</protein>
<dbReference type="NCBIfam" id="TIGR04183">
    <property type="entry name" value="Por_Secre_tail"/>
    <property type="match status" value="1"/>
</dbReference>
<gene>
    <name evidence="2" type="ORF">IX84_03430</name>
</gene>
<accession>A0A098SEK4</accession>
<keyword evidence="3" id="KW-1185">Reference proteome</keyword>
<evidence type="ECO:0000259" key="1">
    <source>
        <dbReference type="Pfam" id="PF18962"/>
    </source>
</evidence>
<dbReference type="STRING" id="1524460.IX84_03430"/>
<evidence type="ECO:0000313" key="2">
    <source>
        <dbReference type="EMBL" id="KGE89377.1"/>
    </source>
</evidence>
<dbReference type="Pfam" id="PF18962">
    <property type="entry name" value="Por_Secre_tail"/>
    <property type="match status" value="1"/>
</dbReference>
<proteinExistence type="predicted"/>
<organism evidence="2 3">
    <name type="scientific">Phaeodactylibacter xiamenensis</name>
    <dbReference type="NCBI Taxonomy" id="1524460"/>
    <lineage>
        <taxon>Bacteria</taxon>
        <taxon>Pseudomonadati</taxon>
        <taxon>Bacteroidota</taxon>
        <taxon>Saprospiria</taxon>
        <taxon>Saprospirales</taxon>
        <taxon>Haliscomenobacteraceae</taxon>
        <taxon>Phaeodactylibacter</taxon>
    </lineage>
</organism>
<dbReference type="Proteomes" id="UP000029736">
    <property type="component" value="Unassembled WGS sequence"/>
</dbReference>
<evidence type="ECO:0000313" key="3">
    <source>
        <dbReference type="Proteomes" id="UP000029736"/>
    </source>
</evidence>
<comment type="caution">
    <text evidence="2">The sequence shown here is derived from an EMBL/GenBank/DDBJ whole genome shotgun (WGS) entry which is preliminary data.</text>
</comment>
<feature type="domain" description="Secretion system C-terminal sorting" evidence="1">
    <location>
        <begin position="124"/>
        <end position="189"/>
    </location>
</feature>
<reference evidence="2 3" key="1">
    <citation type="journal article" date="2014" name="Int. J. Syst. Evol. Microbiol.">
        <title>Phaeodactylibacter xiamenensis gen. nov., sp. nov., a member of the family Saprospiraceae isolated from the marine alga Phaeodactylum tricornutum.</title>
        <authorList>
            <person name="Chen Z.Jr."/>
            <person name="Lei X."/>
            <person name="Lai Q."/>
            <person name="Li Y."/>
            <person name="Zhang B."/>
            <person name="Zhang J."/>
            <person name="Zhang H."/>
            <person name="Yang L."/>
            <person name="Zheng W."/>
            <person name="Tian Y."/>
            <person name="Yu Z."/>
            <person name="Xu H.Jr."/>
            <person name="Zheng T."/>
        </authorList>
    </citation>
    <scope>NUCLEOTIDE SEQUENCE [LARGE SCALE GENOMIC DNA]</scope>
    <source>
        <strain evidence="2 3">KD52</strain>
    </source>
</reference>
<name>A0A098SEK4_9BACT</name>
<sequence length="198" mass="21377">MFFQDDDIEDGIIGESEFRGGSRDAFLSVFNSQNSLSYSTYLGGNKNDNISSSLVKEGSLYFVGSTVSDFNFPVLDPGDPAYFEGESLNDIPTFNDAFFGRINIQGVPVSVEEQSSVKKDCITISPNPSQSNITISINCKGAIKEWEIVNVAGQLVASGRFEGNGVEGIDITGLPSGIYVFLAKDDTGYGMSAKFVRQ</sequence>
<dbReference type="InterPro" id="IPR026444">
    <property type="entry name" value="Secre_tail"/>
</dbReference>
<dbReference type="EMBL" id="JPOS01000010">
    <property type="protein sequence ID" value="KGE89377.1"/>
    <property type="molecule type" value="Genomic_DNA"/>
</dbReference>